<protein>
    <submittedName>
        <fullName evidence="4">Uncharacterized protein involved in cytokinesis, contains TGc (Transglutaminase/protease-like) domain</fullName>
    </submittedName>
</protein>
<dbReference type="GO" id="GO:0008233">
    <property type="term" value="F:peptidase activity"/>
    <property type="evidence" value="ECO:0007669"/>
    <property type="project" value="UniProtKB-KW"/>
</dbReference>
<feature type="transmembrane region" description="Helical" evidence="2">
    <location>
        <begin position="30"/>
        <end position="47"/>
    </location>
</feature>
<feature type="transmembrane region" description="Helical" evidence="2">
    <location>
        <begin position="140"/>
        <end position="159"/>
    </location>
</feature>
<feature type="transmembrane region" description="Helical" evidence="2">
    <location>
        <begin position="191"/>
        <end position="212"/>
    </location>
</feature>
<dbReference type="PANTHER" id="PTHR42736:SF1">
    <property type="entry name" value="PROTEIN-GLUTAMINE GAMMA-GLUTAMYLTRANSFERASE"/>
    <property type="match status" value="1"/>
</dbReference>
<proteinExistence type="predicted"/>
<keyword evidence="2" id="KW-0472">Membrane</keyword>
<dbReference type="Proteomes" id="UP000276899">
    <property type="component" value="Chromosome"/>
</dbReference>
<dbReference type="InterPro" id="IPR038765">
    <property type="entry name" value="Papain-like_cys_pep_sf"/>
</dbReference>
<dbReference type="AlphaFoldDB" id="A0A3S4WGG3"/>
<dbReference type="Pfam" id="PF11992">
    <property type="entry name" value="TgpA_N"/>
    <property type="match status" value="1"/>
</dbReference>
<evidence type="ECO:0000256" key="2">
    <source>
        <dbReference type="SAM" id="Phobius"/>
    </source>
</evidence>
<dbReference type="RefSeq" id="WP_026427256.1">
    <property type="nucleotide sequence ID" value="NZ_LR134363.1"/>
</dbReference>
<dbReference type="InterPro" id="IPR021878">
    <property type="entry name" value="TgpA_N"/>
</dbReference>
<organism evidence="4 5">
    <name type="scientific">Actinomyces slackii</name>
    <dbReference type="NCBI Taxonomy" id="52774"/>
    <lineage>
        <taxon>Bacteria</taxon>
        <taxon>Bacillati</taxon>
        <taxon>Actinomycetota</taxon>
        <taxon>Actinomycetes</taxon>
        <taxon>Actinomycetales</taxon>
        <taxon>Actinomycetaceae</taxon>
        <taxon>Actinomyces</taxon>
    </lineage>
</organism>
<feature type="transmembrane region" description="Helical" evidence="2">
    <location>
        <begin position="659"/>
        <end position="679"/>
    </location>
</feature>
<name>A0A3S4WGG3_9ACTO</name>
<dbReference type="PANTHER" id="PTHR42736">
    <property type="entry name" value="PROTEIN-GLUTAMINE GAMMA-GLUTAMYLTRANSFERASE"/>
    <property type="match status" value="1"/>
</dbReference>
<keyword evidence="4" id="KW-0645">Protease</keyword>
<evidence type="ECO:0000259" key="3">
    <source>
        <dbReference type="SMART" id="SM00460"/>
    </source>
</evidence>
<feature type="transmembrane region" description="Helical" evidence="2">
    <location>
        <begin position="86"/>
        <end position="105"/>
    </location>
</feature>
<dbReference type="SUPFAM" id="SSF54001">
    <property type="entry name" value="Cysteine proteinases"/>
    <property type="match status" value="1"/>
</dbReference>
<dbReference type="InterPro" id="IPR052901">
    <property type="entry name" value="Bact_TGase-like"/>
</dbReference>
<dbReference type="STRING" id="1278298.GCA_000428685_02402"/>
<dbReference type="GO" id="GO:0006508">
    <property type="term" value="P:proteolysis"/>
    <property type="evidence" value="ECO:0007669"/>
    <property type="project" value="UniProtKB-KW"/>
</dbReference>
<dbReference type="InterPro" id="IPR002931">
    <property type="entry name" value="Transglutaminase-like"/>
</dbReference>
<dbReference type="Pfam" id="PF01841">
    <property type="entry name" value="Transglut_core"/>
    <property type="match status" value="1"/>
</dbReference>
<dbReference type="EMBL" id="LR134363">
    <property type="protein sequence ID" value="VEG74338.1"/>
    <property type="molecule type" value="Genomic_DNA"/>
</dbReference>
<dbReference type="Gene3D" id="3.10.620.30">
    <property type="match status" value="1"/>
</dbReference>
<keyword evidence="2" id="KW-0812">Transmembrane</keyword>
<feature type="domain" description="Transglutaminase-like" evidence="3">
    <location>
        <begin position="530"/>
        <end position="600"/>
    </location>
</feature>
<feature type="transmembrane region" description="Helical" evidence="2">
    <location>
        <begin position="233"/>
        <end position="251"/>
    </location>
</feature>
<accession>A0A3S4WGG3</accession>
<reference evidence="4 5" key="1">
    <citation type="submission" date="2018-12" db="EMBL/GenBank/DDBJ databases">
        <authorList>
            <consortium name="Pathogen Informatics"/>
        </authorList>
    </citation>
    <scope>NUCLEOTIDE SEQUENCE [LARGE SCALE GENOMIC DNA]</scope>
    <source>
        <strain evidence="4 5">NCTC11923</strain>
    </source>
</reference>
<evidence type="ECO:0000313" key="5">
    <source>
        <dbReference type="Proteomes" id="UP000276899"/>
    </source>
</evidence>
<sequence>MSPSRPSRAGSARLRPDDVGNRILTAGGRLEPVIAAAILCVAWWAAIEALEPIVAPGAWQLQALAVGAAAIMVPAVGRSLWPRHPLAALLVGLAAAGAMVPLTGLGSPYPELWWHDPQGQVGALRELISVGVPPVDSSGVLGSALVLACLVLAWSCAVLSAGGADAVGISGLVPASVLLLVPLVVSRSPSTLLLVVMGACLLGLILACAPARHWPAMTHDAGHGHGPSRTRRLTALGLGALALAVGAAVMGSTPVTQDHVWNPPGAGAGAAAPDTSLSLSDDLVRGSSATAFSYTGEMERGTSMRLTLAVISSLEGRTWEPDDVRERSSVEELQSAEGRGALSAGGAVSAAQTSVEDARGAVESVTIASHTLGSTNLPTLQSTALITEPVAEPVSLPPGVEGSSLDASRWFWMSRSTTATGLGVSLEPGQTYTALGWNAVADAEGRPTTPVPFPAAQPDPDALESYTELPEDMPAVIGQRAQAVVEQAGDDDGARAAALVAWLRGGAFVYDESAPYDADDAGTMDVVATFLEQRRGYCAHYASAFTAMARSLGIPTRIAIGYASSFSGPGQWTAVSGEELHAWPEVWLDGVGWVAFEPTPGGAGVAADEGAGEEPTPSAGPPQGATASSQPSASAPSSAAGSPPVTGAGRQDDGSVLRVLGWTAVALVVVCLLAGPALLRVVVRRRRIAAIEAGREPAARAWEELLDTARDLGLGGAPARARTEEAIAQGLAAVMGQGERAGDQGAGQALERVARAVVAERYGPAGQAANSVGPVDSVDTAGLVADVGTARAALRRVAGRWGRLRATVAPASLLPG</sequence>
<keyword evidence="5" id="KW-1185">Reference proteome</keyword>
<keyword evidence="4" id="KW-0378">Hydrolase</keyword>
<dbReference type="KEGG" id="asla:NCTC11923_00972"/>
<keyword evidence="2" id="KW-1133">Transmembrane helix</keyword>
<feature type="transmembrane region" description="Helical" evidence="2">
    <location>
        <begin position="59"/>
        <end position="77"/>
    </location>
</feature>
<feature type="transmembrane region" description="Helical" evidence="2">
    <location>
        <begin position="166"/>
        <end position="185"/>
    </location>
</feature>
<evidence type="ECO:0000313" key="4">
    <source>
        <dbReference type="EMBL" id="VEG74338.1"/>
    </source>
</evidence>
<gene>
    <name evidence="4" type="ORF">NCTC11923_00972</name>
</gene>
<evidence type="ECO:0000256" key="1">
    <source>
        <dbReference type="SAM" id="MobiDB-lite"/>
    </source>
</evidence>
<feature type="region of interest" description="Disordered" evidence="1">
    <location>
        <begin position="602"/>
        <end position="650"/>
    </location>
</feature>
<dbReference type="SMART" id="SM00460">
    <property type="entry name" value="TGc"/>
    <property type="match status" value="1"/>
</dbReference>
<feature type="compositionally biased region" description="Low complexity" evidence="1">
    <location>
        <begin position="621"/>
        <end position="649"/>
    </location>
</feature>